<evidence type="ECO:0000313" key="3">
    <source>
        <dbReference type="EMBL" id="BBD08281.1"/>
    </source>
</evidence>
<keyword evidence="1" id="KW-0472">Membrane</keyword>
<feature type="domain" description="EamA" evidence="2">
    <location>
        <begin position="2"/>
        <end position="133"/>
    </location>
</feature>
<organism evidence="3 4">
    <name type="scientific">Desulfovibrio ferrophilus</name>
    <dbReference type="NCBI Taxonomy" id="241368"/>
    <lineage>
        <taxon>Bacteria</taxon>
        <taxon>Pseudomonadati</taxon>
        <taxon>Thermodesulfobacteriota</taxon>
        <taxon>Desulfovibrionia</taxon>
        <taxon>Desulfovibrionales</taxon>
        <taxon>Desulfovibrionaceae</taxon>
        <taxon>Desulfovibrio</taxon>
    </lineage>
</organism>
<dbReference type="InterPro" id="IPR000620">
    <property type="entry name" value="EamA_dom"/>
</dbReference>
<protein>
    <recommendedName>
        <fullName evidence="2">EamA domain-containing protein</fullName>
    </recommendedName>
</protein>
<evidence type="ECO:0000259" key="2">
    <source>
        <dbReference type="Pfam" id="PF00892"/>
    </source>
</evidence>
<feature type="transmembrane region" description="Helical" evidence="1">
    <location>
        <begin position="92"/>
        <end position="110"/>
    </location>
</feature>
<feature type="domain" description="EamA" evidence="2">
    <location>
        <begin position="157"/>
        <end position="285"/>
    </location>
</feature>
<accession>A0A2Z6AYE6</accession>
<keyword evidence="1" id="KW-1133">Transmembrane helix</keyword>
<feature type="transmembrane region" description="Helical" evidence="1">
    <location>
        <begin position="34"/>
        <end position="54"/>
    </location>
</feature>
<dbReference type="KEGG" id="dfl:DFE_1555"/>
<feature type="transmembrane region" description="Helical" evidence="1">
    <location>
        <begin position="61"/>
        <end position="80"/>
    </location>
</feature>
<sequence length="290" mass="31047">MLWFSLAFLTALFSATEAAYLKRSFPDLNPFEAALLPSVYSIPLFATLLIFIEIPDLSPEFWPTFSLLLPINIAGVLLYFRGINLSPLSLTLPYLAFTPAFALVTGYFILGEVPNAWGASGVLFIVLGSYVLNLEAKQIGGWLAPFKAITAEPGTRAMLGAALVYAFSAVLGKKGIIESDPLFFGCTFFIAQGLIMLITLPLLGKARLSALRIAPAKGMILGILVFIHIICHCLAMSMVKAAYMIAIKRLNAVFGVLLGGLWLKETGMGAKLAGASMMFAGATVIGLLGK</sequence>
<feature type="transmembrane region" description="Helical" evidence="1">
    <location>
        <begin position="154"/>
        <end position="171"/>
    </location>
</feature>
<feature type="transmembrane region" description="Helical" evidence="1">
    <location>
        <begin position="117"/>
        <end position="134"/>
    </location>
</feature>
<dbReference type="InterPro" id="IPR037185">
    <property type="entry name" value="EmrE-like"/>
</dbReference>
<feature type="transmembrane region" description="Helical" evidence="1">
    <location>
        <begin position="269"/>
        <end position="289"/>
    </location>
</feature>
<dbReference type="AlphaFoldDB" id="A0A2Z6AYE6"/>
<keyword evidence="4" id="KW-1185">Reference proteome</keyword>
<keyword evidence="1" id="KW-0812">Transmembrane</keyword>
<dbReference type="Proteomes" id="UP000269883">
    <property type="component" value="Chromosome"/>
</dbReference>
<dbReference type="EMBL" id="AP017378">
    <property type="protein sequence ID" value="BBD08281.1"/>
    <property type="molecule type" value="Genomic_DNA"/>
</dbReference>
<evidence type="ECO:0000313" key="4">
    <source>
        <dbReference type="Proteomes" id="UP000269883"/>
    </source>
</evidence>
<proteinExistence type="predicted"/>
<dbReference type="Pfam" id="PF00892">
    <property type="entry name" value="EamA"/>
    <property type="match status" value="2"/>
</dbReference>
<feature type="transmembrane region" description="Helical" evidence="1">
    <location>
        <begin position="183"/>
        <end position="204"/>
    </location>
</feature>
<dbReference type="SUPFAM" id="SSF103481">
    <property type="entry name" value="Multidrug resistance efflux transporter EmrE"/>
    <property type="match status" value="1"/>
</dbReference>
<dbReference type="RefSeq" id="WP_126378251.1">
    <property type="nucleotide sequence ID" value="NZ_AP017378.1"/>
</dbReference>
<name>A0A2Z6AYE6_9BACT</name>
<dbReference type="Gene3D" id="1.10.3730.20">
    <property type="match status" value="1"/>
</dbReference>
<gene>
    <name evidence="3" type="ORF">DFE_1555</name>
</gene>
<reference evidence="3 4" key="1">
    <citation type="journal article" date="2018" name="Sci. Adv.">
        <title>Multi-heme cytochromes provide a pathway for survival in energy-limited environments.</title>
        <authorList>
            <person name="Deng X."/>
            <person name="Dohmae N."/>
            <person name="Nealson K.H."/>
            <person name="Hashimoto K."/>
            <person name="Okamoto A."/>
        </authorList>
    </citation>
    <scope>NUCLEOTIDE SEQUENCE [LARGE SCALE GENOMIC DNA]</scope>
    <source>
        <strain evidence="3 4">IS5</strain>
    </source>
</reference>
<dbReference type="OrthoDB" id="5762785at2"/>
<evidence type="ECO:0000256" key="1">
    <source>
        <dbReference type="SAM" id="Phobius"/>
    </source>
</evidence>
<dbReference type="GO" id="GO:0016020">
    <property type="term" value="C:membrane"/>
    <property type="evidence" value="ECO:0007669"/>
    <property type="project" value="InterPro"/>
</dbReference>